<gene>
    <name evidence="2" type="ORF">X975_24885</name>
</gene>
<evidence type="ECO:0000313" key="3">
    <source>
        <dbReference type="Proteomes" id="UP000054359"/>
    </source>
</evidence>
<dbReference type="Proteomes" id="UP000054359">
    <property type="component" value="Unassembled WGS sequence"/>
</dbReference>
<protein>
    <submittedName>
        <fullName evidence="2">Uncharacterized protein</fullName>
    </submittedName>
</protein>
<evidence type="ECO:0000256" key="1">
    <source>
        <dbReference type="SAM" id="MobiDB-lite"/>
    </source>
</evidence>
<proteinExistence type="predicted"/>
<dbReference type="OrthoDB" id="6417231at2759"/>
<feature type="compositionally biased region" description="Basic and acidic residues" evidence="1">
    <location>
        <begin position="23"/>
        <end position="40"/>
    </location>
</feature>
<feature type="non-terminal residue" evidence="2">
    <location>
        <position position="298"/>
    </location>
</feature>
<sequence>MSHDTDLHQKKLHLKSRWPFKNNRSEFHQRSWSKDQESSKNKAIQLHGKTSALKNDSANSDQNAGASVGNRDKRRQLDFMTQQTKEVLAHAPNGYSVVMTPSPLHAIYVPTAGVCSQPPLPPQPQTLPSKSSNSNYSVSNGCAPISANHILNFTVPPPNFNMPPPHPSSNSVSLPQILPSQQQVQPIQLPDVTVPPPNMVSVTSFLPSSNLQSCPPQLEPAVPNNHVYRQNNQSHPPPLPPTASSFSNIVQNQLYRANQKPINNGAPAHQLDYRVPQHCALPTAGSSSYYPAQAHFIA</sequence>
<dbReference type="AlphaFoldDB" id="A0A087SVR6"/>
<name>A0A087SVR6_STEMI</name>
<dbReference type="EMBL" id="KK112177">
    <property type="protein sequence ID" value="KFM56955.1"/>
    <property type="molecule type" value="Genomic_DNA"/>
</dbReference>
<reference evidence="2 3" key="1">
    <citation type="submission" date="2013-11" db="EMBL/GenBank/DDBJ databases">
        <title>Genome sequencing of Stegodyphus mimosarum.</title>
        <authorList>
            <person name="Bechsgaard J."/>
        </authorList>
    </citation>
    <scope>NUCLEOTIDE SEQUENCE [LARGE SCALE GENOMIC DNA]</scope>
</reference>
<feature type="region of interest" description="Disordered" evidence="1">
    <location>
        <begin position="1"/>
        <end position="74"/>
    </location>
</feature>
<evidence type="ECO:0000313" key="2">
    <source>
        <dbReference type="EMBL" id="KFM56955.1"/>
    </source>
</evidence>
<feature type="compositionally biased region" description="Polar residues" evidence="1">
    <location>
        <begin position="52"/>
        <end position="65"/>
    </location>
</feature>
<keyword evidence="3" id="KW-1185">Reference proteome</keyword>
<organism evidence="2 3">
    <name type="scientific">Stegodyphus mimosarum</name>
    <name type="common">African social velvet spider</name>
    <dbReference type="NCBI Taxonomy" id="407821"/>
    <lineage>
        <taxon>Eukaryota</taxon>
        <taxon>Metazoa</taxon>
        <taxon>Ecdysozoa</taxon>
        <taxon>Arthropoda</taxon>
        <taxon>Chelicerata</taxon>
        <taxon>Arachnida</taxon>
        <taxon>Araneae</taxon>
        <taxon>Araneomorphae</taxon>
        <taxon>Entelegynae</taxon>
        <taxon>Eresoidea</taxon>
        <taxon>Eresidae</taxon>
        <taxon>Stegodyphus</taxon>
    </lineage>
</organism>
<accession>A0A087SVR6</accession>